<gene>
    <name evidence="1" type="ORF">MJO28_014829</name>
</gene>
<comment type="caution">
    <text evidence="1">The sequence shown here is derived from an EMBL/GenBank/DDBJ whole genome shotgun (WGS) entry which is preliminary data.</text>
</comment>
<evidence type="ECO:0000313" key="1">
    <source>
        <dbReference type="EMBL" id="KAI7937909.1"/>
    </source>
</evidence>
<reference evidence="2" key="1">
    <citation type="journal article" date="2018" name="BMC Genomics">
        <title>Genomic insights into host adaptation between the wheat stripe rust pathogen (Puccinia striiformis f. sp. tritici) and the barley stripe rust pathogen (Puccinia striiformis f. sp. hordei).</title>
        <authorList>
            <person name="Xia C."/>
            <person name="Wang M."/>
            <person name="Yin C."/>
            <person name="Cornejo O.E."/>
            <person name="Hulbert S.H."/>
            <person name="Chen X."/>
        </authorList>
    </citation>
    <scope>NUCLEOTIDE SEQUENCE [LARGE SCALE GENOMIC DNA]</scope>
    <source>
        <strain evidence="2">93-210</strain>
    </source>
</reference>
<accession>A0ACC0DQT3</accession>
<proteinExistence type="predicted"/>
<keyword evidence="2" id="KW-1185">Reference proteome</keyword>
<reference evidence="2" key="2">
    <citation type="journal article" date="2018" name="Mol. Plant Microbe Interact.">
        <title>Genome sequence resources for the wheat stripe rust pathogen (Puccinia striiformis f. sp. tritici) and the barley stripe rust pathogen (Puccinia striiformis f. sp. hordei).</title>
        <authorList>
            <person name="Xia C."/>
            <person name="Wang M."/>
            <person name="Yin C."/>
            <person name="Cornejo O.E."/>
            <person name="Hulbert S.H."/>
            <person name="Chen X."/>
        </authorList>
    </citation>
    <scope>NUCLEOTIDE SEQUENCE [LARGE SCALE GENOMIC DNA]</scope>
    <source>
        <strain evidence="2">93-210</strain>
    </source>
</reference>
<dbReference type="EMBL" id="CM045880">
    <property type="protein sequence ID" value="KAI7937909.1"/>
    <property type="molecule type" value="Genomic_DNA"/>
</dbReference>
<dbReference type="Proteomes" id="UP001060170">
    <property type="component" value="Chromosome 16"/>
</dbReference>
<reference evidence="1 2" key="3">
    <citation type="journal article" date="2022" name="Microbiol. Spectr.">
        <title>Folding features and dynamics of 3D genome architecture in plant fungal pathogens.</title>
        <authorList>
            <person name="Xia C."/>
        </authorList>
    </citation>
    <scope>NUCLEOTIDE SEQUENCE [LARGE SCALE GENOMIC DNA]</scope>
    <source>
        <strain evidence="1 2">93-210</strain>
    </source>
</reference>
<organism evidence="1 2">
    <name type="scientific">Puccinia striiformis f. sp. tritici</name>
    <dbReference type="NCBI Taxonomy" id="168172"/>
    <lineage>
        <taxon>Eukaryota</taxon>
        <taxon>Fungi</taxon>
        <taxon>Dikarya</taxon>
        <taxon>Basidiomycota</taxon>
        <taxon>Pucciniomycotina</taxon>
        <taxon>Pucciniomycetes</taxon>
        <taxon>Pucciniales</taxon>
        <taxon>Pucciniaceae</taxon>
        <taxon>Puccinia</taxon>
    </lineage>
</organism>
<name>A0ACC0DQT3_9BASI</name>
<protein>
    <submittedName>
        <fullName evidence="1">Uncharacterized protein</fullName>
    </submittedName>
</protein>
<sequence>MQVVLRLALCAFLAVLSAMMMGTTSAAVSIPDPHPRHPPGSNGDTKLIDDDWVGLDDFLRKSGDRVSRFTLELNLQLDKRR</sequence>
<evidence type="ECO:0000313" key="2">
    <source>
        <dbReference type="Proteomes" id="UP001060170"/>
    </source>
</evidence>